<dbReference type="EMBL" id="HE575324">
    <property type="protein sequence ID" value="CCC94980.1"/>
    <property type="molecule type" value="Genomic_DNA"/>
</dbReference>
<dbReference type="Gene3D" id="3.20.20.140">
    <property type="entry name" value="Metal-dependent hydrolases"/>
    <property type="match status" value="3"/>
</dbReference>
<dbReference type="InterPro" id="IPR032466">
    <property type="entry name" value="Metal_Hydrolase"/>
</dbReference>
<accession>G0V011</accession>
<dbReference type="GO" id="GO:0046033">
    <property type="term" value="P:AMP metabolic process"/>
    <property type="evidence" value="ECO:0007669"/>
    <property type="project" value="TreeGrafter"/>
</dbReference>
<dbReference type="GO" id="GO:0003876">
    <property type="term" value="F:AMP deaminase activity"/>
    <property type="evidence" value="ECO:0007669"/>
    <property type="project" value="InterPro"/>
</dbReference>
<feature type="compositionally biased region" description="Polar residues" evidence="2">
    <location>
        <begin position="58"/>
        <end position="73"/>
    </location>
</feature>
<dbReference type="GO" id="GO:0032264">
    <property type="term" value="P:IMP salvage"/>
    <property type="evidence" value="ECO:0007669"/>
    <property type="project" value="InterPro"/>
</dbReference>
<dbReference type="InterPro" id="IPR006329">
    <property type="entry name" value="AMPD"/>
</dbReference>
<dbReference type="Pfam" id="PF19326">
    <property type="entry name" value="AMP_deaminase"/>
    <property type="match status" value="2"/>
</dbReference>
<name>G0V011_TRYCI</name>
<organism evidence="3">
    <name type="scientific">Trypanosoma congolense (strain IL3000)</name>
    <dbReference type="NCBI Taxonomy" id="1068625"/>
    <lineage>
        <taxon>Eukaryota</taxon>
        <taxon>Discoba</taxon>
        <taxon>Euglenozoa</taxon>
        <taxon>Kinetoplastea</taxon>
        <taxon>Metakinetoplastina</taxon>
        <taxon>Trypanosomatida</taxon>
        <taxon>Trypanosomatidae</taxon>
        <taxon>Trypanosoma</taxon>
        <taxon>Nannomonas</taxon>
    </lineage>
</organism>
<evidence type="ECO:0000256" key="1">
    <source>
        <dbReference type="ARBA" id="ARBA00006676"/>
    </source>
</evidence>
<feature type="region of interest" description="Disordered" evidence="2">
    <location>
        <begin position="58"/>
        <end position="102"/>
    </location>
</feature>
<proteinExistence type="inferred from homology"/>
<dbReference type="PANTHER" id="PTHR11359">
    <property type="entry name" value="AMP DEAMINASE"/>
    <property type="match status" value="1"/>
</dbReference>
<dbReference type="SUPFAM" id="SSF51556">
    <property type="entry name" value="Metallo-dependent hydrolases"/>
    <property type="match status" value="2"/>
</dbReference>
<gene>
    <name evidence="3" type="ORF">TCIL3000_11_3800</name>
</gene>
<evidence type="ECO:0000313" key="3">
    <source>
        <dbReference type="EMBL" id="CCC94980.1"/>
    </source>
</evidence>
<reference evidence="3" key="1">
    <citation type="journal article" date="2012" name="Proc. Natl. Acad. Sci. U.S.A.">
        <title>Antigenic diversity is generated by distinct evolutionary mechanisms in African trypanosome species.</title>
        <authorList>
            <person name="Jackson A.P."/>
            <person name="Berry A."/>
            <person name="Aslett M."/>
            <person name="Allison H.C."/>
            <person name="Burton P."/>
            <person name="Vavrova-Anderson J."/>
            <person name="Brown R."/>
            <person name="Browne H."/>
            <person name="Corton N."/>
            <person name="Hauser H."/>
            <person name="Gamble J."/>
            <person name="Gilderthorp R."/>
            <person name="Marcello L."/>
            <person name="McQuillan J."/>
            <person name="Otto T.D."/>
            <person name="Quail M.A."/>
            <person name="Sanders M.J."/>
            <person name="van Tonder A."/>
            <person name="Ginger M.L."/>
            <person name="Field M.C."/>
            <person name="Barry J.D."/>
            <person name="Hertz-Fowler C."/>
            <person name="Berriman M."/>
        </authorList>
    </citation>
    <scope>NUCLEOTIDE SEQUENCE</scope>
    <source>
        <strain evidence="3">IL3000</strain>
    </source>
</reference>
<protein>
    <submittedName>
        <fullName evidence="3">Putative AMP deaminase</fullName>
    </submittedName>
</protein>
<dbReference type="PANTHER" id="PTHR11359:SF0">
    <property type="entry name" value="AMP DEAMINASE"/>
    <property type="match status" value="1"/>
</dbReference>
<dbReference type="Gene3D" id="4.10.800.20">
    <property type="match status" value="1"/>
</dbReference>
<comment type="similarity">
    <text evidence="1">Belongs to the metallo-dependent hydrolases superfamily. Adenosine and AMP deaminases family.</text>
</comment>
<dbReference type="VEuPathDB" id="TriTrypDB:TcIL3000.11.3800"/>
<feature type="compositionally biased region" description="Low complexity" evidence="2">
    <location>
        <begin position="92"/>
        <end position="102"/>
    </location>
</feature>
<dbReference type="GO" id="GO:0005829">
    <property type="term" value="C:cytosol"/>
    <property type="evidence" value="ECO:0007669"/>
    <property type="project" value="TreeGrafter"/>
</dbReference>
<evidence type="ECO:0000256" key="2">
    <source>
        <dbReference type="SAM" id="MobiDB-lite"/>
    </source>
</evidence>
<sequence>MGREETFHPVLGPGSFKHVPKSDVRRIETCVPASSVVECIQETLNREPGLELYTSSVRSATTNGGEDSSSQNKGGEWAMACPVKGGQSPPRVSDGGAAASSVSEQRTTLKELADAFFGPTALPRERVFSAEGLGLRLNYSELTAHMADIFKGGEARQDRANCTPILQEFLDIYKGNGGELLRRLVAPMINRVTANKTDVLEIEFTVDGHCAGEIQHVAAWCARSGCFASGKARPSLRILLRSLPPKGQVCEAQNMEDMLKNIFEPLWIALLVPGEHPDIVNFFYRLTSISVLVGGEADVQEMPDENNPRIYCGKDGIVPSSAFFIYHVWRNVQLLNCFVATQLSLASEKGSEEAVVKGMDVDETQAARAAASKVVRHRGPLKQQPLRFRVFTHGTRKKTFSESVMGLLVADQVVGPHEVISWKSLTYLYYITQRSLVMTPAHDHGGAPHSTLGQFVPLAVETGLCVSIATLDPLYYHTNELSFAEECNSIMKSHQLGVPEIMELCLHSAEYLNIDIEERCALLGGPWQRVRSLNNEFSITQVNSLRLRFRELSLAHEMDLLCRKGLNNNSQINETAPGGTIGLGSWLWPEELFPLSVEGRREALWRYLDIPPLSEKGGKGVDIEGGGSLRFVDEMIKYPRIVVLGPLGGKSFAAQNVVDIIRRRMYYRSFVVHHELPPSAAPFPNTPSMEGLLAPSASSFRHRGSSTEMRRIGQGNELLLPAQNSRWSPIAADEQLDLPTNLCNRNGVRDVIVPSTANTATKHYFRPVPTWSEFQADVRGLRIMSTDSTLTMYAKRRLEMLECKFNLHVALTNDDLESNGHSVDMLREKSDMYRCVKVDVHCHMASGMTAKELLKFIKEKMRVSWDDVVDSEKGTGRLITLGELFGKVPSKEPFEVMESVEELTIASLGVKAGKATFNRFDIFNGRYSPLGRSVLRSVLLKTDNFIGGRYFAELIRKVFDRQAADGYTFSEYRLSIYGRSRDEWARLSRWFVMHGMLHPTNCWMVQVPRLYSIYRRENTISSFEDILTNIFLPLWEASIYPERYPFLNYFLAHVSGFDIVDNESEREIDSPIDVTPTQWTSSENPPLTYWLYYMWANIVTLNRYRAARGLSTFTLRPHAGESGDPGHLADAFFVADGVNHGINLKDTPLLQYLYYLEQIPLGITPLSNNALFCKYNDNPFASFFRRGLNVTLSTDGALIFHHTEEPLIEEYSTAANYWNLSQVDMCEIAKNSILMSGFPSYRKKEWLGDLYTLRSAAGNDRRLSRIPHSRCTFRYEVYMEEINYLEARASKEVLVKQIMTPQLEGLFIMSDLGITRDEMIRRQLSGTRVSVTSKTDSITDVSNQKKPVVIERSRL</sequence>